<feature type="domain" description="MAM" evidence="2">
    <location>
        <begin position="802"/>
        <end position="969"/>
    </location>
</feature>
<keyword evidence="5" id="KW-1185">Reference proteome</keyword>
<dbReference type="KEGG" id="lvn:BWR22_01480"/>
<reference evidence="4 5" key="1">
    <citation type="submission" date="2017-01" db="EMBL/GenBank/DDBJ databases">
        <title>Complete genome of Lacinutrix venerupis DOK2-8 isolated from seawater in Dokdo.</title>
        <authorList>
            <person name="Chi W.-J."/>
            <person name="Kim J.H."/>
        </authorList>
    </citation>
    <scope>NUCLEOTIDE SEQUENCE [LARGE SCALE GENOMIC DNA]</scope>
    <source>
        <strain evidence="4 5">DOK2-8</strain>
    </source>
</reference>
<feature type="domain" description="Fibronectin type-III" evidence="3">
    <location>
        <begin position="708"/>
        <end position="796"/>
    </location>
</feature>
<dbReference type="PROSITE" id="PS50060">
    <property type="entry name" value="MAM_2"/>
    <property type="match status" value="3"/>
</dbReference>
<dbReference type="InterPro" id="IPR049804">
    <property type="entry name" value="Choice_anch_L"/>
</dbReference>
<dbReference type="InterPro" id="IPR026341">
    <property type="entry name" value="T9SS_type_B"/>
</dbReference>
<dbReference type="Proteomes" id="UP000187506">
    <property type="component" value="Chromosome"/>
</dbReference>
<feature type="domain" description="MAM" evidence="2">
    <location>
        <begin position="279"/>
        <end position="446"/>
    </location>
</feature>
<dbReference type="InterPro" id="IPR000998">
    <property type="entry name" value="MAM_dom"/>
</dbReference>
<feature type="domain" description="Fibronectin type-III" evidence="3">
    <location>
        <begin position="446"/>
        <end position="535"/>
    </location>
</feature>
<sequence>MKKITLLLILLFISLSINAQTYLTENFDTEIPASWTIDDGGDATGDSWISGQQGFANNSLDGTNAAIVDSDANGNGTLLFETLTSPAFDTTGATAIFLDFTQYFNNGSTDTATVEVWDGSAWVAVLTQSADAGTFATPDEQHIDLTAYSNNAMQVRFVYDDNDIWAWYWLIDNVIIYNATCPNPDNLTLINTTATEANFSWTAGGTETAWEVAVQPQGTGFPTGSGTATSTNNPYLASGLTPATNYEAFVRADCGGGDYSIWIGPINFATECTTFIAPYTEGFENGGAIPLCWSMDGGQDWFFDDAPGFNHIGDNGTITGNTATNGYFAWADSSGNLGARTLTTPLVDVSGLTTPAITFYEISDNEGNDNSQLDVEVWDGAAWNLMATYNTNTSGWEQRTINISTLNITGDVQARFIFSEVINSGDFYDDIAIDDVTFDELPSCVNPSNLAVDATAATTATLSWVSNGTETAWEVAIQAPGTGIPTGAGDAATTNPYTATALTPATTYEYYVRADCGGGDFSDWIGPLTFDTECTTFVAPYTEGFENGGVIPLCWTMDGGEDWFFDDDPGFNHIGDNGTITGTTATNNYFAWVDSSGSSAPATLTTPFVDVSGLTTPALSFYEISDNEGNDNSQLDVEVWDGAAWNLMGTYNTNTSGWEEKIINLSTLTITGDVQARFIFSEVITPLDFYDDIAIDDVTFDELPTCANPSNLAVDSTTDTTATLSWVSNGIETAWEVVVQAPGTGTPTGAGDAATTNPYTATGLTAITDYEYYIRADCGTEFSDWIGPFTFTTECATFTAPYTEGFENSGTIPDCWTMFGGEDWEFADNGGFEHIGNNGTITGTTATNGYFAFVDSSGSDAPATLVSPLIDVTALTAPALSFYLLSDNEGNANSQLDVEVWDGAAWNPVGTYNTNTNGWEYIIINISTLTITGDIQVQFIFSEVINPTDFYDDIAIDDVTIDELPPCLFPNNITTANITETSVDISWLPGAGETAWEYVVQPVGTGIPTTNGTATTSTTVTENGLTAGTAYEIYIRSDCSASGDGFSDWTGPITFSTLPANDECDAAIMFTANADGNCTNFISGSLYGATQSTQANPCTGTPNDDVWFSFVAVSTDHAINISNIVGSTTFLSHGLYEGTDCDNLTNISCSTANENIVNGLTVGDTYYIRIFSNGSTPTTTTFDLCVFTVPPPIYVTLSDDINGDNDENDDIYSVQGLVEDVLVNSPCSTISNITSSTGTDFGSDNGIGYFEANGSGFPFESGIVMTTGNAADAPGPETGTVSSGGWPGDADLEAEINEGTTNDASIIEFDFVPFIEDMSFEFIFAAEEYGTFQCGYSDAFAFLLTDTVTGVTTNLAVVPGTTTPVSVFTIRDNTYNANCPSANETLFDAYYGAGGLPPISNPTNFIGRTVPLIAQSTVVPNRTYHIKLVIADDGDTAYDSAVFLKASSFEIGEVDLGEDILLANGNANCEGESVTLDIGVPVGDNATITWYTIDEFMIQEPIINETTGLPEDGLTLEVTETNTYQVEIVLNQNASCFVIDNIIVEFFPSPESPDSLPDVLGCDTDNTGQAFFDITENEASIIGTQTDVSVTYYETQADAEAETNAIANPTAYQSTPPTIIYYRIENDTTGCFKVGTFNLALAPKPVLVQAEDILGCDDDEDGISNYDLTSNEAVIINNQTGFNFSYHTNLADAEASTNAITNPSDFDGGAQTIYVRVEDASSGCFETTTFNLAFGISPVTTFDSAINYEVCPNATVPITVTAIADNYSESEVTITWYNEGVLVSGQTDLTIDNVLTSGTYTIEVMFNETGCTASEDIFVDELESCIIPQGISPNGDQKNDTFDLSSFDVQSLTIFNRNGVKVYEKTNYTNEWHGQSLDGDELPVGTYYYVMNYQGNKTKAAWVYINRENK</sequence>
<proteinExistence type="predicted"/>
<feature type="domain" description="Fibronectin type-III" evidence="3">
    <location>
        <begin position="183"/>
        <end position="273"/>
    </location>
</feature>
<evidence type="ECO:0000313" key="5">
    <source>
        <dbReference type="Proteomes" id="UP000187506"/>
    </source>
</evidence>
<dbReference type="InterPro" id="IPR013783">
    <property type="entry name" value="Ig-like_fold"/>
</dbReference>
<dbReference type="InterPro" id="IPR056600">
    <property type="entry name" value="GBD_T9SS_assoc"/>
</dbReference>
<organism evidence="4 5">
    <name type="scientific">Lacinutrix venerupis</name>
    <dbReference type="NCBI Taxonomy" id="1486034"/>
    <lineage>
        <taxon>Bacteria</taxon>
        <taxon>Pseudomonadati</taxon>
        <taxon>Bacteroidota</taxon>
        <taxon>Flavobacteriia</taxon>
        <taxon>Flavobacteriales</taxon>
        <taxon>Flavobacteriaceae</taxon>
        <taxon>Lacinutrix</taxon>
    </lineage>
</organism>
<dbReference type="PROSITE" id="PS50853">
    <property type="entry name" value="FN3"/>
    <property type="match status" value="4"/>
</dbReference>
<dbReference type="GO" id="GO:0005975">
    <property type="term" value="P:carbohydrate metabolic process"/>
    <property type="evidence" value="ECO:0007669"/>
    <property type="project" value="UniProtKB-ARBA"/>
</dbReference>
<dbReference type="NCBIfam" id="NF038133">
    <property type="entry name" value="choice_anch_L"/>
    <property type="match status" value="1"/>
</dbReference>
<evidence type="ECO:0008006" key="6">
    <source>
        <dbReference type="Google" id="ProtNLM"/>
    </source>
</evidence>
<dbReference type="Gene3D" id="2.60.40.10">
    <property type="entry name" value="Immunoglobulins"/>
    <property type="match status" value="5"/>
</dbReference>
<dbReference type="GO" id="GO:0004553">
    <property type="term" value="F:hydrolase activity, hydrolyzing O-glycosyl compounds"/>
    <property type="evidence" value="ECO:0007669"/>
    <property type="project" value="UniProtKB-ARBA"/>
</dbReference>
<dbReference type="Pfam" id="PF23759">
    <property type="entry name" value="GBD_T9SS_assoc"/>
    <property type="match status" value="1"/>
</dbReference>
<dbReference type="SUPFAM" id="SSF49899">
    <property type="entry name" value="Concanavalin A-like lectins/glucanases"/>
    <property type="match status" value="3"/>
</dbReference>
<dbReference type="SMART" id="SM00060">
    <property type="entry name" value="FN3"/>
    <property type="match status" value="4"/>
</dbReference>
<feature type="domain" description="Fibronectin type-III" evidence="3">
    <location>
        <begin position="969"/>
        <end position="1060"/>
    </location>
</feature>
<keyword evidence="1" id="KW-0732">Signal</keyword>
<evidence type="ECO:0000256" key="1">
    <source>
        <dbReference type="SAM" id="SignalP"/>
    </source>
</evidence>
<evidence type="ECO:0000313" key="4">
    <source>
        <dbReference type="EMBL" id="APX99033.1"/>
    </source>
</evidence>
<dbReference type="CDD" id="cd00063">
    <property type="entry name" value="FN3"/>
    <property type="match status" value="3"/>
</dbReference>
<feature type="domain" description="MAM" evidence="2">
    <location>
        <begin position="541"/>
        <end position="708"/>
    </location>
</feature>
<accession>A0AAC9PW09</accession>
<feature type="signal peptide" evidence="1">
    <location>
        <begin position="1"/>
        <end position="19"/>
    </location>
</feature>
<dbReference type="GO" id="GO:0016020">
    <property type="term" value="C:membrane"/>
    <property type="evidence" value="ECO:0007669"/>
    <property type="project" value="InterPro"/>
</dbReference>
<dbReference type="InterPro" id="IPR013320">
    <property type="entry name" value="ConA-like_dom_sf"/>
</dbReference>
<evidence type="ECO:0000259" key="3">
    <source>
        <dbReference type="PROSITE" id="PS50853"/>
    </source>
</evidence>
<dbReference type="InterPro" id="IPR036116">
    <property type="entry name" value="FN3_sf"/>
</dbReference>
<dbReference type="RefSeq" id="WP_076731675.1">
    <property type="nucleotide sequence ID" value="NZ_CP019352.1"/>
</dbReference>
<dbReference type="InterPro" id="IPR003961">
    <property type="entry name" value="FN3_dom"/>
</dbReference>
<evidence type="ECO:0000259" key="2">
    <source>
        <dbReference type="PROSITE" id="PS50060"/>
    </source>
</evidence>
<dbReference type="EMBL" id="CP019352">
    <property type="protein sequence ID" value="APX99033.1"/>
    <property type="molecule type" value="Genomic_DNA"/>
</dbReference>
<dbReference type="SUPFAM" id="SSF49265">
    <property type="entry name" value="Fibronectin type III"/>
    <property type="match status" value="3"/>
</dbReference>
<feature type="chain" id="PRO_5042244802" description="Gliding motility-associated-like protein" evidence="1">
    <location>
        <begin position="20"/>
        <end position="1910"/>
    </location>
</feature>
<dbReference type="Gene3D" id="2.60.120.200">
    <property type="match status" value="4"/>
</dbReference>
<gene>
    <name evidence="4" type="ORF">BWR22_01480</name>
</gene>
<dbReference type="Pfam" id="PF13585">
    <property type="entry name" value="CHU_C"/>
    <property type="match status" value="1"/>
</dbReference>
<dbReference type="Pfam" id="PF00041">
    <property type="entry name" value="fn3"/>
    <property type="match status" value="3"/>
</dbReference>
<name>A0AAC9PW09_9FLAO</name>
<protein>
    <recommendedName>
        <fullName evidence="6">Gliding motility-associated-like protein</fullName>
    </recommendedName>
</protein>
<dbReference type="NCBIfam" id="TIGR04131">
    <property type="entry name" value="Bac_Flav_CTERM"/>
    <property type="match status" value="1"/>
</dbReference>